<dbReference type="InterPro" id="IPR036890">
    <property type="entry name" value="HATPase_C_sf"/>
</dbReference>
<sequence>MNQKIDLPEEDDFRPSAARLVESLRDTGYTKEAAFADIIDNSIAANATKVEVELQYLMGEFRVIITDNGDGMSQQQLKSAMRYGSPRRTNPKSLGKFGMGLKTASTAFCRRLVVLTHQDGRNEGRAWDIDKIITSDRWELETPDSSLYCDDYDALTDFKEPNGTMIIWENIDRLVKMGSDKQMREEIKSLGKELSTELSAVFFKFLNSGDVTISMKVVDAPVFNLKGWDPLCSELNNSTKGVRSRVLREKTVPIEVANKILSFTVKGAIIPSQNELDFSERDYARYSLDNQGLYIYREGRLIWHDGWPHRMYKKESKITRLRVELNFSHELDDVFNIDFRKSRVIIPIEIRDELKRLISPWRQELLKDQVRLISASTNRVHGPADKAIDKHKKSTKNSDIKVEGDIVTIRNQNQMEPTVIEGIRVYDDRTVRVHEEESLIGGDLWEPSCDEEGNTCVTLGKSHPYFHKMYNVCKDNVEAMKALDMLLWSLSNAEHGEFSETNQHTLKGFRQKVSQTLRYLSIELPDAEED</sequence>
<evidence type="ECO:0000313" key="2">
    <source>
        <dbReference type="Proteomes" id="UP000619118"/>
    </source>
</evidence>
<dbReference type="Pfam" id="PF13589">
    <property type="entry name" value="HATPase_c_3"/>
    <property type="match status" value="1"/>
</dbReference>
<proteinExistence type="predicted"/>
<accession>A0ABQ2RCT2</accession>
<dbReference type="Gene3D" id="3.30.565.10">
    <property type="entry name" value="Histidine kinase-like ATPase, C-terminal domain"/>
    <property type="match status" value="1"/>
</dbReference>
<name>A0ABQ2RCT2_9GAMM</name>
<comment type="caution">
    <text evidence="1">The sequence shown here is derived from an EMBL/GenBank/DDBJ whole genome shotgun (WGS) entry which is preliminary data.</text>
</comment>
<dbReference type="Proteomes" id="UP000619118">
    <property type="component" value="Unassembled WGS sequence"/>
</dbReference>
<keyword evidence="2" id="KW-1185">Reference proteome</keyword>
<evidence type="ECO:0000313" key="1">
    <source>
        <dbReference type="EMBL" id="GGQ22745.1"/>
    </source>
</evidence>
<protein>
    <submittedName>
        <fullName evidence="1">ATPase</fullName>
    </submittedName>
</protein>
<organism evidence="1 2">
    <name type="scientific">Shewanella litoralis</name>
    <dbReference type="NCBI Taxonomy" id="2282700"/>
    <lineage>
        <taxon>Bacteria</taxon>
        <taxon>Pseudomonadati</taxon>
        <taxon>Pseudomonadota</taxon>
        <taxon>Gammaproteobacteria</taxon>
        <taxon>Alteromonadales</taxon>
        <taxon>Shewanellaceae</taxon>
        <taxon>Shewanella</taxon>
    </lineage>
</organism>
<dbReference type="SUPFAM" id="SSF55874">
    <property type="entry name" value="ATPase domain of HSP90 chaperone/DNA topoisomerase II/histidine kinase"/>
    <property type="match status" value="1"/>
</dbReference>
<dbReference type="EMBL" id="BMQX01000016">
    <property type="protein sequence ID" value="GGQ22745.1"/>
    <property type="molecule type" value="Genomic_DNA"/>
</dbReference>
<dbReference type="RefSeq" id="WP_160054418.1">
    <property type="nucleotide sequence ID" value="NZ_BMQX01000016.1"/>
</dbReference>
<reference evidence="2" key="1">
    <citation type="journal article" date="2019" name="Int. J. Syst. Evol. Microbiol.">
        <title>The Global Catalogue of Microorganisms (GCM) 10K type strain sequencing project: providing services to taxonomists for standard genome sequencing and annotation.</title>
        <authorList>
            <consortium name="The Broad Institute Genomics Platform"/>
            <consortium name="The Broad Institute Genome Sequencing Center for Infectious Disease"/>
            <person name="Wu L."/>
            <person name="Ma J."/>
        </authorList>
    </citation>
    <scope>NUCLEOTIDE SEQUENCE [LARGE SCALE GENOMIC DNA]</scope>
    <source>
        <strain evidence="2">JCM 32306</strain>
    </source>
</reference>
<gene>
    <name evidence="1" type="ORF">GCM10009411_23480</name>
</gene>